<protein>
    <submittedName>
        <fullName evidence="1">Uncharacterized protein</fullName>
    </submittedName>
</protein>
<reference evidence="1 2" key="1">
    <citation type="submission" date="2022-09" db="EMBL/GenBank/DDBJ databases">
        <title>The outer-membrane cytochrome OmcA is essential for infection of Shewanella oneidensis by a zebrafish-associated bacteriophage.</title>
        <authorList>
            <person name="Grenfell A.W."/>
            <person name="Intile P."/>
            <person name="Mcfarlane J."/>
            <person name="Leung D."/>
            <person name="Abdalla K."/>
            <person name="Wold M."/>
            <person name="Kees E."/>
            <person name="Gralnick J."/>
        </authorList>
    </citation>
    <scope>NUCLEOTIDE SEQUENCE [LARGE SCALE GENOMIC DNA]</scope>
    <source>
        <strain evidence="1 2">NF-5</strain>
    </source>
</reference>
<sequence>MLSAEITDALTQNEGMRPYVLVSDIAPAKLLNYLTKHAPVVQSLGKNHHGKLLNFLSFLHDQIAIADEKPFYIFSIYSISEALKISVTTLRRSIEQFETHGLLKRHSVTNKNYSFNTWELAHPTLQQEADERLNKGGAVNPVPIREKHEKTDKQLLNWAENLDQQETKMLLYGRSIFQIFRDLFIKKTDRKNGHQSITTEIMLNDQPIPAVISCNVNSELPFSDDVIKYFAVLECVEQSMRENFNRFPSSVLKRITYEVPINKIIEQMDIRVGTASRTEVLKSLKRLESKIELSELPESEYLVGKESFISFQPLSNLSILKVKKLDQQKITGEGALIATFTLPEFIVNSLVQRVCSFKPEQLTNFEQAGLIEELLELPSSWLKGKYDLLAETLLTLKSNQSAFEKGKYFMTWAKLHLAIDSSRSPGTLKLAVWTQAEKKGATVSGSTNRKLTLSYKDIIAEFNDEGVSLFSTSF</sequence>
<dbReference type="RefSeq" id="WP_282679878.1">
    <property type="nucleotide sequence ID" value="NZ_CP106875.1"/>
</dbReference>
<proteinExistence type="predicted"/>
<accession>A0ABT6UJ61</accession>
<dbReference type="EMBL" id="JAOTLW010000020">
    <property type="protein sequence ID" value="MDI5833339.1"/>
    <property type="molecule type" value="Genomic_DNA"/>
</dbReference>
<organism evidence="1 2">
    <name type="scientific">Shewanella xiamenensis</name>
    <dbReference type="NCBI Taxonomy" id="332186"/>
    <lineage>
        <taxon>Bacteria</taxon>
        <taxon>Pseudomonadati</taxon>
        <taxon>Pseudomonadota</taxon>
        <taxon>Gammaproteobacteria</taxon>
        <taxon>Alteromonadales</taxon>
        <taxon>Shewanellaceae</taxon>
        <taxon>Shewanella</taxon>
    </lineage>
</organism>
<dbReference type="Proteomes" id="UP001159075">
    <property type="component" value="Unassembled WGS sequence"/>
</dbReference>
<name>A0ABT6UJ61_9GAMM</name>
<gene>
    <name evidence="1" type="ORF">ODY93_17285</name>
</gene>
<comment type="caution">
    <text evidence="1">The sequence shown here is derived from an EMBL/GenBank/DDBJ whole genome shotgun (WGS) entry which is preliminary data.</text>
</comment>
<evidence type="ECO:0000313" key="2">
    <source>
        <dbReference type="Proteomes" id="UP001159075"/>
    </source>
</evidence>
<keyword evidence="2" id="KW-1185">Reference proteome</keyword>
<evidence type="ECO:0000313" key="1">
    <source>
        <dbReference type="EMBL" id="MDI5833339.1"/>
    </source>
</evidence>